<dbReference type="InterPro" id="IPR027417">
    <property type="entry name" value="P-loop_NTPase"/>
</dbReference>
<comment type="caution">
    <text evidence="3">The sequence shown here is derived from an EMBL/GenBank/DDBJ whole genome shotgun (WGS) entry which is preliminary data.</text>
</comment>
<proteinExistence type="predicted"/>
<dbReference type="GO" id="GO:0005524">
    <property type="term" value="F:ATP binding"/>
    <property type="evidence" value="ECO:0007669"/>
    <property type="project" value="InterPro"/>
</dbReference>
<protein>
    <submittedName>
        <fullName evidence="3">Replicative DNA helicase</fullName>
        <ecNumber evidence="3">3.6.4.12</ecNumber>
    </submittedName>
</protein>
<dbReference type="PANTHER" id="PTHR30153:SF2">
    <property type="entry name" value="REPLICATIVE DNA HELICASE"/>
    <property type="match status" value="1"/>
</dbReference>
<dbReference type="Proteomes" id="UP000254589">
    <property type="component" value="Unassembled WGS sequence"/>
</dbReference>
<sequence length="460" mass="50362">MESHKRPSVHLFISYSHKDESFKDALHEHLAPLRRSGDVSVWSDRMIPPGTDWSQTIDKNIEDADLILLLVSPSFVNSDYCMEKELAIALQRHQAESAIVVPVFVRPADLHGMPFMSLQGLPTDAKSVSEWDNVDSAWLQVAKGVRQTVSEIIERKGRFDASSGEPIKMRSVIDAMTEAVEALDARYHSDAVIGGVSTGLVDLDLMTDGTHEGDLIVIASRPLMGRTTLALKIALGVASENLPVLIFSTKTSTTGIATKLLSVSGRIRPLAMERAMMTDADWPGLVHAVQSMEKLDVMLDDTVRLGFSEFREKCRSICRERGKLGLVLLDSIHYLGGESKNTDVSVVARELKSLARELHCRILVTANVMPTVETRPNKRPVAGDLGDWAVLGEESDVLLFTYVDSVYNPEGPDRDTAEIVVARCARGYSGAVRVAHAPSKGIFMELITPPGTDDSVISCS</sequence>
<dbReference type="InterPro" id="IPR007694">
    <property type="entry name" value="DNA_helicase_DnaB-like_C"/>
</dbReference>
<dbReference type="Gene3D" id="3.40.50.10140">
    <property type="entry name" value="Toll/interleukin-1 receptor homology (TIR) domain"/>
    <property type="match status" value="1"/>
</dbReference>
<organism evidence="3 4">
    <name type="scientific">Pandoraea pulmonicola</name>
    <dbReference type="NCBI Taxonomy" id="93221"/>
    <lineage>
        <taxon>Bacteria</taxon>
        <taxon>Pseudomonadati</taxon>
        <taxon>Pseudomonadota</taxon>
        <taxon>Betaproteobacteria</taxon>
        <taxon>Burkholderiales</taxon>
        <taxon>Burkholderiaceae</taxon>
        <taxon>Pandoraea</taxon>
    </lineage>
</organism>
<dbReference type="EC" id="3.6.4.12" evidence="3"/>
<feature type="domain" description="TIR" evidence="1">
    <location>
        <begin position="7"/>
        <end position="149"/>
    </location>
</feature>
<dbReference type="SMART" id="SM00255">
    <property type="entry name" value="TIR"/>
    <property type="match status" value="1"/>
</dbReference>
<dbReference type="GO" id="GO:0003678">
    <property type="term" value="F:DNA helicase activity"/>
    <property type="evidence" value="ECO:0007669"/>
    <property type="project" value="UniProtKB-EC"/>
</dbReference>
<name>A0AAJ5D1X7_PANPU</name>
<dbReference type="PANTHER" id="PTHR30153">
    <property type="entry name" value="REPLICATIVE DNA HELICASE DNAB"/>
    <property type="match status" value="1"/>
</dbReference>
<keyword evidence="3" id="KW-0378">Hydrolase</keyword>
<dbReference type="GO" id="GO:0005829">
    <property type="term" value="C:cytosol"/>
    <property type="evidence" value="ECO:0007669"/>
    <property type="project" value="TreeGrafter"/>
</dbReference>
<evidence type="ECO:0000313" key="3">
    <source>
        <dbReference type="EMBL" id="SUA92271.1"/>
    </source>
</evidence>
<dbReference type="GO" id="GO:0007165">
    <property type="term" value="P:signal transduction"/>
    <property type="evidence" value="ECO:0007669"/>
    <property type="project" value="InterPro"/>
</dbReference>
<evidence type="ECO:0000259" key="2">
    <source>
        <dbReference type="PROSITE" id="PS51199"/>
    </source>
</evidence>
<dbReference type="PROSITE" id="PS51199">
    <property type="entry name" value="SF4_HELICASE"/>
    <property type="match status" value="1"/>
</dbReference>
<dbReference type="GO" id="GO:0006260">
    <property type="term" value="P:DNA replication"/>
    <property type="evidence" value="ECO:0007669"/>
    <property type="project" value="InterPro"/>
</dbReference>
<accession>A0AAJ5D1X7</accession>
<dbReference type="Gene3D" id="3.40.50.300">
    <property type="entry name" value="P-loop containing nucleotide triphosphate hydrolases"/>
    <property type="match status" value="1"/>
</dbReference>
<dbReference type="SUPFAM" id="SSF52540">
    <property type="entry name" value="P-loop containing nucleoside triphosphate hydrolases"/>
    <property type="match status" value="1"/>
</dbReference>
<dbReference type="InterPro" id="IPR035897">
    <property type="entry name" value="Toll_tir_struct_dom_sf"/>
</dbReference>
<dbReference type="GO" id="GO:0016787">
    <property type="term" value="F:hydrolase activity"/>
    <property type="evidence" value="ECO:0007669"/>
    <property type="project" value="UniProtKB-KW"/>
</dbReference>
<keyword evidence="3" id="KW-0067">ATP-binding</keyword>
<keyword evidence="3" id="KW-0347">Helicase</keyword>
<evidence type="ECO:0000313" key="4">
    <source>
        <dbReference type="Proteomes" id="UP000254589"/>
    </source>
</evidence>
<keyword evidence="3" id="KW-0547">Nucleotide-binding</keyword>
<dbReference type="EMBL" id="UGSJ01000001">
    <property type="protein sequence ID" value="SUA92271.1"/>
    <property type="molecule type" value="Genomic_DNA"/>
</dbReference>
<reference evidence="3 4" key="1">
    <citation type="submission" date="2018-06" db="EMBL/GenBank/DDBJ databases">
        <authorList>
            <consortium name="Pathogen Informatics"/>
            <person name="Doyle S."/>
        </authorList>
    </citation>
    <scope>NUCLEOTIDE SEQUENCE [LARGE SCALE GENOMIC DNA]</scope>
    <source>
        <strain evidence="3 4">NCTC13159</strain>
    </source>
</reference>
<feature type="domain" description="SF4 helicase" evidence="2">
    <location>
        <begin position="189"/>
        <end position="450"/>
    </location>
</feature>
<dbReference type="Pfam" id="PF13676">
    <property type="entry name" value="TIR_2"/>
    <property type="match status" value="1"/>
</dbReference>
<dbReference type="PROSITE" id="PS50104">
    <property type="entry name" value="TIR"/>
    <property type="match status" value="1"/>
</dbReference>
<dbReference type="InterPro" id="IPR000157">
    <property type="entry name" value="TIR_dom"/>
</dbReference>
<dbReference type="AlphaFoldDB" id="A0AAJ5D1X7"/>
<dbReference type="Pfam" id="PF03796">
    <property type="entry name" value="DnaB_C"/>
    <property type="match status" value="1"/>
</dbReference>
<dbReference type="SUPFAM" id="SSF52200">
    <property type="entry name" value="Toll/Interleukin receptor TIR domain"/>
    <property type="match status" value="1"/>
</dbReference>
<evidence type="ECO:0000259" key="1">
    <source>
        <dbReference type="PROSITE" id="PS50104"/>
    </source>
</evidence>
<gene>
    <name evidence="3" type="primary">dnaC</name>
    <name evidence="3" type="ORF">NCTC13159_03795</name>
</gene>
<dbReference type="RefSeq" id="WP_072637099.1">
    <property type="nucleotide sequence ID" value="NZ_CP010310.2"/>
</dbReference>